<protein>
    <submittedName>
        <fullName evidence="2">Uncharacterized protein</fullName>
    </submittedName>
</protein>
<proteinExistence type="predicted"/>
<gene>
    <name evidence="2" type="ORF">TDIB3V08_LOCUS4871</name>
</gene>
<name>A0A7R8VJJ0_TIMDO</name>
<feature type="compositionally biased region" description="Basic residues" evidence="1">
    <location>
        <begin position="140"/>
        <end position="150"/>
    </location>
</feature>
<dbReference type="EMBL" id="OA566263">
    <property type="protein sequence ID" value="CAD7198592.1"/>
    <property type="molecule type" value="Genomic_DNA"/>
</dbReference>
<organism evidence="2">
    <name type="scientific">Timema douglasi</name>
    <name type="common">Walking stick</name>
    <dbReference type="NCBI Taxonomy" id="61478"/>
    <lineage>
        <taxon>Eukaryota</taxon>
        <taxon>Metazoa</taxon>
        <taxon>Ecdysozoa</taxon>
        <taxon>Arthropoda</taxon>
        <taxon>Hexapoda</taxon>
        <taxon>Insecta</taxon>
        <taxon>Pterygota</taxon>
        <taxon>Neoptera</taxon>
        <taxon>Polyneoptera</taxon>
        <taxon>Phasmatodea</taxon>
        <taxon>Timematodea</taxon>
        <taxon>Timematoidea</taxon>
        <taxon>Timematidae</taxon>
        <taxon>Timema</taxon>
    </lineage>
</organism>
<feature type="region of interest" description="Disordered" evidence="1">
    <location>
        <begin position="126"/>
        <end position="150"/>
    </location>
</feature>
<dbReference type="AlphaFoldDB" id="A0A7R8VJJ0"/>
<sequence>MNLFRTPTISDNMLVDLADGIIDTKSGDIGSIQIWLSVLAYSSYLAYNRGFLLPLYRPYVAMIPTEPPSAEFSSNEKLREVKEGFGNQIHLCRDRGLNPGPPVQKFDTLHLDHQIRIELKKSNEAAPANRDQIVQETATRWKKRHQQSKH</sequence>
<accession>A0A7R8VJJ0</accession>
<evidence type="ECO:0000313" key="2">
    <source>
        <dbReference type="EMBL" id="CAD7198592.1"/>
    </source>
</evidence>
<evidence type="ECO:0000256" key="1">
    <source>
        <dbReference type="SAM" id="MobiDB-lite"/>
    </source>
</evidence>
<reference evidence="2" key="1">
    <citation type="submission" date="2020-11" db="EMBL/GenBank/DDBJ databases">
        <authorList>
            <person name="Tran Van P."/>
        </authorList>
    </citation>
    <scope>NUCLEOTIDE SEQUENCE</scope>
</reference>